<proteinExistence type="predicted"/>
<evidence type="ECO:0000313" key="2">
    <source>
        <dbReference type="Proteomes" id="UP000635606"/>
    </source>
</evidence>
<dbReference type="AlphaFoldDB" id="A0A8J4A6W8"/>
<accession>A0A8J4A6W8</accession>
<dbReference type="RefSeq" id="WP_203934255.1">
    <property type="nucleotide sequence ID" value="NZ_BOPH01000135.1"/>
</dbReference>
<dbReference type="EMBL" id="BOPH01000135">
    <property type="protein sequence ID" value="GIJ74450.1"/>
    <property type="molecule type" value="Genomic_DNA"/>
</dbReference>
<evidence type="ECO:0000313" key="1">
    <source>
        <dbReference type="EMBL" id="GIJ74450.1"/>
    </source>
</evidence>
<dbReference type="PANTHER" id="PTHR42110:SF1">
    <property type="entry name" value="L-ASPARAGINASE, PUTATIVE (AFU_ORTHOLOGUE AFUA_3G11890)-RELATED"/>
    <property type="match status" value="1"/>
</dbReference>
<keyword evidence="2" id="KW-1185">Reference proteome</keyword>
<gene>
    <name evidence="1" type="ORF">Voc01_093670</name>
</gene>
<dbReference type="Proteomes" id="UP000635606">
    <property type="component" value="Unassembled WGS sequence"/>
</dbReference>
<sequence>MPAACSVSHVSDSYRGGEPVAEVVRSGFVESRHHGSVAVLDAAGTVVAAVGDIAAPVFPRSSNKPLQAAGMLRAGFAPADAAELALVAASHRGEDFHVTGTRAMLHRAGLPESALRCPATVPLSDPCGEFSRASNNCSGKHAGMLLTCLAAGWPVDGYWEAAHPLQVAIRATVEELAGERVGGVGVDGCGAPVLAVSLQALAGSYLRLVTGGSEVADAMRAHPGYVSGTGPQAHDTVLMRAVPGLLAKGGAEGVQAVAVPGVGAVAMKIDDGSKRALMPVLSWALTKLGLDTPTPAEPVLGGGDTVGFVRHVL</sequence>
<name>A0A8J4A6W8_9ACTN</name>
<comment type="caution">
    <text evidence="1">The sequence shown here is derived from an EMBL/GenBank/DDBJ whole genome shotgun (WGS) entry which is preliminary data.</text>
</comment>
<reference evidence="1" key="1">
    <citation type="submission" date="2021-01" db="EMBL/GenBank/DDBJ databases">
        <title>Whole genome shotgun sequence of Virgisporangium ochraceum NBRC 16418.</title>
        <authorList>
            <person name="Komaki H."/>
            <person name="Tamura T."/>
        </authorList>
    </citation>
    <scope>NUCLEOTIDE SEQUENCE</scope>
    <source>
        <strain evidence="1">NBRC 16418</strain>
    </source>
</reference>
<dbReference type="Pfam" id="PF06089">
    <property type="entry name" value="Asparaginase_II"/>
    <property type="match status" value="1"/>
</dbReference>
<dbReference type="InterPro" id="IPR010349">
    <property type="entry name" value="Asparaginase_II"/>
</dbReference>
<dbReference type="PANTHER" id="PTHR42110">
    <property type="entry name" value="L-ASPARAGINASE, PUTATIVE (AFU_ORTHOLOGUE AFUA_3G11890)-RELATED"/>
    <property type="match status" value="1"/>
</dbReference>
<organism evidence="1 2">
    <name type="scientific">Virgisporangium ochraceum</name>
    <dbReference type="NCBI Taxonomy" id="65505"/>
    <lineage>
        <taxon>Bacteria</taxon>
        <taxon>Bacillati</taxon>
        <taxon>Actinomycetota</taxon>
        <taxon>Actinomycetes</taxon>
        <taxon>Micromonosporales</taxon>
        <taxon>Micromonosporaceae</taxon>
        <taxon>Virgisporangium</taxon>
    </lineage>
</organism>
<protein>
    <submittedName>
        <fullName evidence="1">Asparaginase</fullName>
    </submittedName>
</protein>